<feature type="compositionally biased region" description="Low complexity" evidence="1">
    <location>
        <begin position="1560"/>
        <end position="1573"/>
    </location>
</feature>
<dbReference type="EMBL" id="BMPE01000032">
    <property type="protein sequence ID" value="GGL19415.1"/>
    <property type="molecule type" value="Genomic_DNA"/>
</dbReference>
<feature type="region of interest" description="Disordered" evidence="1">
    <location>
        <begin position="32"/>
        <end position="64"/>
    </location>
</feature>
<dbReference type="Proteomes" id="UP000604341">
    <property type="component" value="Unassembled WGS sequence"/>
</dbReference>
<gene>
    <name evidence="3" type="ORF">GCM10010844_42950</name>
</gene>
<protein>
    <submittedName>
        <fullName evidence="3">Uncharacterized protein</fullName>
    </submittedName>
</protein>
<comment type="caution">
    <text evidence="3">The sequence shown here is derived from an EMBL/GenBank/DDBJ whole genome shotgun (WGS) entry which is preliminary data.</text>
</comment>
<dbReference type="InterPro" id="IPR006626">
    <property type="entry name" value="PbH1"/>
</dbReference>
<evidence type="ECO:0000313" key="4">
    <source>
        <dbReference type="Proteomes" id="UP000604341"/>
    </source>
</evidence>
<keyword evidence="2" id="KW-0732">Signal</keyword>
<feature type="region of interest" description="Disordered" evidence="1">
    <location>
        <begin position="1560"/>
        <end position="1584"/>
    </location>
</feature>
<feature type="chain" id="PRO_5046299196" evidence="2">
    <location>
        <begin position="25"/>
        <end position="1584"/>
    </location>
</feature>
<dbReference type="SMART" id="SM00710">
    <property type="entry name" value="PbH1"/>
    <property type="match status" value="11"/>
</dbReference>
<evidence type="ECO:0000256" key="1">
    <source>
        <dbReference type="SAM" id="MobiDB-lite"/>
    </source>
</evidence>
<accession>A0ABQ2FRH8</accession>
<feature type="compositionally biased region" description="Pro residues" evidence="1">
    <location>
        <begin position="37"/>
        <end position="62"/>
    </location>
</feature>
<dbReference type="PROSITE" id="PS51257">
    <property type="entry name" value="PROKAR_LIPOPROTEIN"/>
    <property type="match status" value="1"/>
</dbReference>
<dbReference type="RefSeq" id="WP_189071010.1">
    <property type="nucleotide sequence ID" value="NZ_BMPE01000032.1"/>
</dbReference>
<sequence length="1584" mass="155716">MKRVTSLGLVTALTLSLISGCAHPTAPHAPVTGTAPVPVPPPSGPAPVPTPPPSTTPAPTPLPGRGLVEITFSDVGTAAMSSSATTWVPPHLAGQGLQATTGDIQLEAVSRGSFTSGTRGNGGYRYLYATFKVRNAGTDGVAYTTPRSNLTFMAASTAATLSESALSTFKKFDGTNAAPSIAPTILPTHGMRLDRLSGQPTLMTGGEDFQIFTEDEVDPARFSTPTTNAALGVTRLLPYGFVVRNTSTPGSRSLPANPGVNQFDGTVTFAVKVPLQANASDDPFTFSMMFKAVDDPVTRVTESVEEQGAGTQAATRAAALGTAQVAALCGSTYAGTNLKFIPSVTVAGTTQRLSRLGGDFILHDPALPAVSVVGNTSVNGSGLLSRVEARPLSGAAAPTLTVTAPATSARGGDVTVQPDGRFTFNPKVGDGNVTDTLNYSVSDGACTTPAGTLQVPLSIGPRVWYVNNTSAAGTADGRRSGPFSTLSAAQTASGEGDIIYVYRGDGTSTGQNAGITLKANQTLLGQGSALVVPFKGGAELVTVEPAGQPPVIGHTSGAAVTLAGTGAGTNQIAGLSISAAGTGATGIAGSNFGQLNVANMNLAVSGGPALNLAGGQLQWNFSTLSSTNSTTTGLTLKNITGTVAVGGGTISGATGTAVEVDGGTVAGTVDATVQQANAAPLLRVVNGHTGALTFTENLTATNGTGLQFENADGTYEFRGATTLNGGDAGIDVTSGSGGTIRIADGTGSASITNPTNEAVRIDASSATFTYGGSISKTNGSAGITVSGNTAGTVNFTGSSKIITSSGTNAALNLTGNAGATINFTSGGLALTSANGTALSATGGGVITVTGPNNTVSTTGTAPNAVNFSGVTLGANGVNLSSVSTGALTSGAGFRASAVGSAGGGAFIVGALTVAGSAARGLDLTSNAAPFTFTSASVNGTAAEGIALSSNTGAVAINGGTVGNTSNTAGDALSVSGGTAPVTVAASLSKSSAGRVATITGRAANTTLSGNLSCTSACTGVSVTGNTGGTHTFSGTTKTLTTGTNPAVTLSGNTGATVNFLNGNLTVTTTTGNGLSVAGGGTLTVEGPNNTVSSAGGTALSVQDTAIGAGGLNFKSVTATGGPNGIFLKNTGATAGLSVTGDGTTPGSGGTIQNSVGADGVAAGNGVYLDSTSSVSLKWMTFTGSQNNGVYGTGVRGFTLDQAKFTGTTGTSGSGLYNESAVQLVNVGGAVRVTNSQLDGAAYNAVNITNTSGTAPALNPLVISNNKVLTMQGSAQDVRSTALLVNLTDGSADMQIDNNDVRAWWGNAVHVLVQGSASGTARIRNNFADNTNGALAAAGGIWVAGGNLSFNISGNTVRHTNGTAISADRTNAGTLMQGTIEGNAIGVSGDNNSGSAAGSGIFASHHGPGTTTLAIRNNTIRQVTGQAAGVIRVLTGDATGFGGSGTLNATITGNDLQQTGSPSIAAHMAILATIGTQSGPPNDTDQACLDIGGSTAALRNTILNINTGFGFSATSENRIRVNQRFGTTSRYPGYTGAQLGATSQTDLATYLLARNTASNATNANTSTGGFTNTAPANSPCPQPAL</sequence>
<proteinExistence type="predicted"/>
<evidence type="ECO:0000256" key="2">
    <source>
        <dbReference type="SAM" id="SignalP"/>
    </source>
</evidence>
<reference evidence="4" key="1">
    <citation type="journal article" date="2019" name="Int. J. Syst. Evol. Microbiol.">
        <title>The Global Catalogue of Microorganisms (GCM) 10K type strain sequencing project: providing services to taxonomists for standard genome sequencing and annotation.</title>
        <authorList>
            <consortium name="The Broad Institute Genomics Platform"/>
            <consortium name="The Broad Institute Genome Sequencing Center for Infectious Disease"/>
            <person name="Wu L."/>
            <person name="Ma J."/>
        </authorList>
    </citation>
    <scope>NUCLEOTIDE SEQUENCE [LARGE SCALE GENOMIC DNA]</scope>
    <source>
        <strain evidence="4">JCM 19173</strain>
    </source>
</reference>
<evidence type="ECO:0000313" key="3">
    <source>
        <dbReference type="EMBL" id="GGL19415.1"/>
    </source>
</evidence>
<organism evidence="3 4">
    <name type="scientific">Deinococcus radiotolerans</name>
    <dbReference type="NCBI Taxonomy" id="1309407"/>
    <lineage>
        <taxon>Bacteria</taxon>
        <taxon>Thermotogati</taxon>
        <taxon>Deinococcota</taxon>
        <taxon>Deinococci</taxon>
        <taxon>Deinococcales</taxon>
        <taxon>Deinococcaceae</taxon>
        <taxon>Deinococcus</taxon>
    </lineage>
</organism>
<keyword evidence="4" id="KW-1185">Reference proteome</keyword>
<name>A0ABQ2FRH8_9DEIO</name>
<feature type="signal peptide" evidence="2">
    <location>
        <begin position="1"/>
        <end position="24"/>
    </location>
</feature>